<evidence type="ECO:0000313" key="12">
    <source>
        <dbReference type="Proteomes" id="UP000198693"/>
    </source>
</evidence>
<dbReference type="Proteomes" id="UP000198693">
    <property type="component" value="Unassembled WGS sequence"/>
</dbReference>
<evidence type="ECO:0000256" key="6">
    <source>
        <dbReference type="ARBA" id="ARBA00023266"/>
    </source>
</evidence>
<dbReference type="RefSeq" id="WP_089794034.1">
    <property type="nucleotide sequence ID" value="NZ_FPBP01000003.1"/>
</dbReference>
<dbReference type="HAMAP" id="MF_00423">
    <property type="entry name" value="SelA"/>
    <property type="match status" value="1"/>
</dbReference>
<proteinExistence type="inferred from homology"/>
<keyword evidence="4 8" id="KW-0663">Pyridoxal phosphate</keyword>
<sequence length="495" mass="53246">MKPTTDVRRRLPAVDTLLSHPDVQQARERHGWRLTRQAVRQTLDDERARLARSAGAVSYTPHAPLDHDGLAARCLACLEALARPQCRALFNLTGTVIHTNMGRSPLAEAAIEAMVRAARHPIALEYDLENGERGERDRLVETLLCELTGAEAATVVNNNAGAVVLALGALGAGREAVISRGELIEIGGAFRLPDIMQAAGCRLREVGATNRTHARDVQAAMNEATGLILKAHTSNYAISGFTHSVAEHELAAIAHAHGVPLMVDLGSGALIDFSRLGLPYENQPRDSIAAGADVVTFSGDKLLGGPQAGIIVGKRELIAAIKRHPLKRALRLDKLTLAALEATLRLYRDSDAPERDIPTLAMLTRSEAAIAATGRRVLAPTTTLLADIEVTLEPCMSQLGSGSLPVDRLPSRALVWRPVTPDRRHQARTLKRLERAFRQLPRPVIGRLKDGALWLDLRCLNGADAEATFIGQLDALKAAFDRQASAPEASAGDPS</sequence>
<evidence type="ECO:0000256" key="4">
    <source>
        <dbReference type="ARBA" id="ARBA00022898"/>
    </source>
</evidence>
<keyword evidence="12" id="KW-1185">Reference proteome</keyword>
<feature type="modified residue" description="N6-(pyridoxal phosphate)lysine" evidence="8 9">
    <location>
        <position position="301"/>
    </location>
</feature>
<gene>
    <name evidence="8" type="primary">selA</name>
    <name evidence="11" type="ORF">SAMN04487955_103319</name>
</gene>
<evidence type="ECO:0000259" key="10">
    <source>
        <dbReference type="Pfam" id="PF12390"/>
    </source>
</evidence>
<dbReference type="InterPro" id="IPR004534">
    <property type="entry name" value="SelA_trans"/>
</dbReference>
<name>A0A1I7GXD7_9GAMM</name>
<protein>
    <recommendedName>
        <fullName evidence="8">L-seryl-tRNA(Sec) selenium transferase</fullName>
        <ecNumber evidence="8">2.9.1.1</ecNumber>
    </recommendedName>
    <alternativeName>
        <fullName evidence="8">Selenocysteine synthase</fullName>
        <shortName evidence="8">Sec synthase</shortName>
    </alternativeName>
    <alternativeName>
        <fullName evidence="8">Selenocysteinyl-tRNA(Sec) synthase</fullName>
    </alternativeName>
</protein>
<accession>A0A1I7GXD7</accession>
<dbReference type="InterPro" id="IPR025862">
    <property type="entry name" value="SelA_trans_N_dom"/>
</dbReference>
<keyword evidence="5 8" id="KW-0648">Protein biosynthesis</keyword>
<comment type="pathway">
    <text evidence="8">Aminoacyl-tRNA biosynthesis; selenocysteinyl-tRNA(Sec) biosynthesis; selenocysteinyl-tRNA(Sec) from L-seryl-tRNA(Sec) (bacterial route): step 1/1.</text>
</comment>
<dbReference type="InterPro" id="IPR015421">
    <property type="entry name" value="PyrdxlP-dep_Trfase_major"/>
</dbReference>
<comment type="catalytic activity">
    <reaction evidence="8">
        <text>L-seryl-tRNA(Sec) + selenophosphate + H(+) = L-selenocysteinyl-tRNA(Sec) + phosphate</text>
        <dbReference type="Rhea" id="RHEA:22728"/>
        <dbReference type="Rhea" id="RHEA-COMP:9742"/>
        <dbReference type="Rhea" id="RHEA-COMP:9743"/>
        <dbReference type="ChEBI" id="CHEBI:15378"/>
        <dbReference type="ChEBI" id="CHEBI:16144"/>
        <dbReference type="ChEBI" id="CHEBI:43474"/>
        <dbReference type="ChEBI" id="CHEBI:78533"/>
        <dbReference type="ChEBI" id="CHEBI:78573"/>
        <dbReference type="EC" id="2.9.1.1"/>
    </reaction>
</comment>
<dbReference type="PANTHER" id="PTHR32328">
    <property type="entry name" value="L-SERYL-TRNA(SEC) SELENIUM TRANSFERASE"/>
    <property type="match status" value="1"/>
</dbReference>
<evidence type="ECO:0000256" key="5">
    <source>
        <dbReference type="ARBA" id="ARBA00022917"/>
    </source>
</evidence>
<dbReference type="PANTHER" id="PTHR32328:SF0">
    <property type="entry name" value="L-SERYL-TRNA(SEC) SELENIUM TRANSFERASE"/>
    <property type="match status" value="1"/>
</dbReference>
<dbReference type="UniPathway" id="UPA00906">
    <property type="reaction ID" value="UER00896"/>
</dbReference>
<evidence type="ECO:0000313" key="11">
    <source>
        <dbReference type="EMBL" id="SFU53134.1"/>
    </source>
</evidence>
<evidence type="ECO:0000256" key="3">
    <source>
        <dbReference type="ARBA" id="ARBA00022679"/>
    </source>
</evidence>
<dbReference type="GO" id="GO:0001514">
    <property type="term" value="P:selenocysteine incorporation"/>
    <property type="evidence" value="ECO:0007669"/>
    <property type="project" value="UniProtKB-UniRule"/>
</dbReference>
<keyword evidence="3 8" id="KW-0808">Transferase</keyword>
<dbReference type="STRING" id="463301.SAMN04487955_103319"/>
<feature type="domain" description="L-seryl-tRNA selenium transferase N-terminal" evidence="10">
    <location>
        <begin position="8"/>
        <end position="47"/>
    </location>
</feature>
<dbReference type="SUPFAM" id="SSF53383">
    <property type="entry name" value="PLP-dependent transferases"/>
    <property type="match status" value="1"/>
</dbReference>
<organism evidence="11 12">
    <name type="scientific">Halomonas korlensis</name>
    <dbReference type="NCBI Taxonomy" id="463301"/>
    <lineage>
        <taxon>Bacteria</taxon>
        <taxon>Pseudomonadati</taxon>
        <taxon>Pseudomonadota</taxon>
        <taxon>Gammaproteobacteria</taxon>
        <taxon>Oceanospirillales</taxon>
        <taxon>Halomonadaceae</taxon>
        <taxon>Halomonas</taxon>
    </lineage>
</organism>
<dbReference type="Gene3D" id="3.90.1150.180">
    <property type="match status" value="1"/>
</dbReference>
<dbReference type="GO" id="GO:0005737">
    <property type="term" value="C:cytoplasm"/>
    <property type="evidence" value="ECO:0007669"/>
    <property type="project" value="UniProtKB-SubCell"/>
</dbReference>
<comment type="subcellular location">
    <subcellularLocation>
        <location evidence="8">Cytoplasm</location>
    </subcellularLocation>
</comment>
<evidence type="ECO:0000256" key="7">
    <source>
        <dbReference type="ARBA" id="ARBA00044507"/>
    </source>
</evidence>
<evidence type="ECO:0000256" key="9">
    <source>
        <dbReference type="PIRSR" id="PIRSR618319-50"/>
    </source>
</evidence>
<dbReference type="NCBIfam" id="TIGR00474">
    <property type="entry name" value="selA"/>
    <property type="match status" value="1"/>
</dbReference>
<keyword evidence="2 8" id="KW-0963">Cytoplasm</keyword>
<evidence type="ECO:0000256" key="8">
    <source>
        <dbReference type="HAMAP-Rule" id="MF_00423"/>
    </source>
</evidence>
<comment type="similarity">
    <text evidence="7 8">Belongs to the SelA family.</text>
</comment>
<dbReference type="AlphaFoldDB" id="A0A1I7GXD7"/>
<evidence type="ECO:0000256" key="1">
    <source>
        <dbReference type="ARBA" id="ARBA00001933"/>
    </source>
</evidence>
<dbReference type="OrthoDB" id="9787096at2"/>
<dbReference type="GO" id="GO:0004125">
    <property type="term" value="F:L-seryl-tRNA(Sec) selenium transferase activity"/>
    <property type="evidence" value="ECO:0007669"/>
    <property type="project" value="UniProtKB-UniRule"/>
</dbReference>
<dbReference type="InterPro" id="IPR018319">
    <property type="entry name" value="SelA-like"/>
</dbReference>
<dbReference type="InterPro" id="IPR015424">
    <property type="entry name" value="PyrdxlP-dep_Trfase"/>
</dbReference>
<dbReference type="EMBL" id="FPBP01000003">
    <property type="protein sequence ID" value="SFU53134.1"/>
    <property type="molecule type" value="Genomic_DNA"/>
</dbReference>
<dbReference type="EC" id="2.9.1.1" evidence="8"/>
<evidence type="ECO:0000256" key="2">
    <source>
        <dbReference type="ARBA" id="ARBA00022490"/>
    </source>
</evidence>
<dbReference type="Pfam" id="PF12390">
    <property type="entry name" value="Se-cys_synth_N"/>
    <property type="match status" value="1"/>
</dbReference>
<dbReference type="Gene3D" id="3.40.640.10">
    <property type="entry name" value="Type I PLP-dependent aspartate aminotransferase-like (Major domain)"/>
    <property type="match status" value="1"/>
</dbReference>
<comment type="cofactor">
    <cofactor evidence="1 8 9">
        <name>pyridoxal 5'-phosphate</name>
        <dbReference type="ChEBI" id="CHEBI:597326"/>
    </cofactor>
</comment>
<reference evidence="12" key="1">
    <citation type="submission" date="2016-10" db="EMBL/GenBank/DDBJ databases">
        <authorList>
            <person name="Varghese N."/>
            <person name="Submissions S."/>
        </authorList>
    </citation>
    <scope>NUCLEOTIDE SEQUENCE [LARGE SCALE GENOMIC DNA]</scope>
    <source>
        <strain evidence="12">CGMCC 1.6981</strain>
    </source>
</reference>
<dbReference type="GO" id="GO:0001717">
    <property type="term" value="P:conversion of seryl-tRNAsec to selenocys-tRNAsec"/>
    <property type="evidence" value="ECO:0007669"/>
    <property type="project" value="UniProtKB-UniRule"/>
</dbReference>
<dbReference type="Pfam" id="PF03841">
    <property type="entry name" value="SelA"/>
    <property type="match status" value="1"/>
</dbReference>
<keyword evidence="6 8" id="KW-0711">Selenium</keyword>
<comment type="function">
    <text evidence="8">Converts seryl-tRNA(Sec) to selenocysteinyl-tRNA(Sec) required for selenoprotein biosynthesis.</text>
</comment>